<gene>
    <name evidence="1" type="ORF">PRUB_a0948</name>
</gene>
<organism evidence="1 2">
    <name type="scientific">Pseudoalteromonas rubra</name>
    <dbReference type="NCBI Taxonomy" id="43658"/>
    <lineage>
        <taxon>Bacteria</taxon>
        <taxon>Pseudomonadati</taxon>
        <taxon>Pseudomonadota</taxon>
        <taxon>Gammaproteobacteria</taxon>
        <taxon>Alteromonadales</taxon>
        <taxon>Pseudoalteromonadaceae</taxon>
        <taxon>Pseudoalteromonas</taxon>
    </lineage>
</organism>
<protein>
    <submittedName>
        <fullName evidence="1">Uncharacterized protein</fullName>
    </submittedName>
</protein>
<dbReference type="AlphaFoldDB" id="A0A8T0C8V2"/>
<sequence>MYGYLYDKERSDEEGGVFRNKGWLLPSMAAEASSAQNKATR</sequence>
<accession>A0A8T0C8V2</accession>
<comment type="caution">
    <text evidence="1">The sequence shown here is derived from an EMBL/GenBank/DDBJ whole genome shotgun (WGS) entry which is preliminary data.</text>
</comment>
<proteinExistence type="predicted"/>
<dbReference type="Proteomes" id="UP000016480">
    <property type="component" value="Unassembled WGS sequence"/>
</dbReference>
<name>A0A8T0C8V2_9GAMM</name>
<evidence type="ECO:0000313" key="2">
    <source>
        <dbReference type="Proteomes" id="UP000016480"/>
    </source>
</evidence>
<reference evidence="1 2" key="1">
    <citation type="journal article" date="2012" name="J. Bacteriol.">
        <title>Genome sequence of the cycloprodigiosin-producing bacterial strain Pseudoalteromonas rubra ATCC 29570(T).</title>
        <authorList>
            <person name="Xie B.B."/>
            <person name="Shu Y.L."/>
            <person name="Qin Q.L."/>
            <person name="Rong J.C."/>
            <person name="Zhang X.Y."/>
            <person name="Chen X.L."/>
            <person name="Zhou B.C."/>
            <person name="Zhang Y.Z."/>
        </authorList>
    </citation>
    <scope>NUCLEOTIDE SEQUENCE [LARGE SCALE GENOMIC DNA]</scope>
    <source>
        <strain evidence="1 2">DSM 6842</strain>
    </source>
</reference>
<dbReference type="EMBL" id="AHCD03000035">
    <property type="protein sequence ID" value="KAF7786395.1"/>
    <property type="molecule type" value="Genomic_DNA"/>
</dbReference>
<evidence type="ECO:0000313" key="1">
    <source>
        <dbReference type="EMBL" id="KAF7786395.1"/>
    </source>
</evidence>